<feature type="transmembrane region" description="Helical" evidence="1">
    <location>
        <begin position="293"/>
        <end position="312"/>
    </location>
</feature>
<dbReference type="PANTHER" id="PTHR37312:SF1">
    <property type="entry name" value="MEMBRANE-BOUND ACYLTRANSFERASE YKRP-RELATED"/>
    <property type="match status" value="1"/>
</dbReference>
<dbReference type="InterPro" id="IPR002656">
    <property type="entry name" value="Acyl_transf_3_dom"/>
</dbReference>
<evidence type="ECO:0000256" key="1">
    <source>
        <dbReference type="SAM" id="Phobius"/>
    </source>
</evidence>
<dbReference type="Proteomes" id="UP000028721">
    <property type="component" value="Unassembled WGS sequence"/>
</dbReference>
<feature type="domain" description="Acyltransferase 3" evidence="2">
    <location>
        <begin position="19"/>
        <end position="311"/>
    </location>
</feature>
<protein>
    <submittedName>
        <fullName evidence="3">Nodulation protein NolL</fullName>
    </submittedName>
</protein>
<dbReference type="Pfam" id="PF01757">
    <property type="entry name" value="Acyl_transf_3"/>
    <property type="match status" value="1"/>
</dbReference>
<evidence type="ECO:0000259" key="2">
    <source>
        <dbReference type="Pfam" id="PF01757"/>
    </source>
</evidence>
<feature type="transmembrane region" description="Helical" evidence="1">
    <location>
        <begin position="234"/>
        <end position="250"/>
    </location>
</feature>
<feature type="transmembrane region" description="Helical" evidence="1">
    <location>
        <begin position="270"/>
        <end position="287"/>
    </location>
</feature>
<reference evidence="3 4" key="1">
    <citation type="submission" date="2014-03" db="EMBL/GenBank/DDBJ databases">
        <title>Draft genome sequence of the Serratia grimesii strain a2.</title>
        <authorList>
            <person name="Toymentseva A."/>
            <person name="Kazakov S."/>
            <person name="Giliazeva A."/>
            <person name="Ismagilova R."/>
            <person name="Shah R."/>
            <person name="Sharipova M."/>
            <person name="Khaitlina S."/>
            <person name="Mardanova A."/>
        </authorList>
    </citation>
    <scope>NUCLEOTIDE SEQUENCE [LARGE SCALE GENOMIC DNA]</scope>
    <source>
        <strain evidence="3 4">A2</strain>
    </source>
</reference>
<accession>A0ABR4UA33</accession>
<dbReference type="InterPro" id="IPR052734">
    <property type="entry name" value="Nod_factor_acetyltransferase"/>
</dbReference>
<feature type="transmembrane region" description="Helical" evidence="1">
    <location>
        <begin position="126"/>
        <end position="144"/>
    </location>
</feature>
<evidence type="ECO:0000313" key="3">
    <source>
        <dbReference type="EMBL" id="KFB88896.1"/>
    </source>
</evidence>
<name>A0ABR4UA33_9GAMM</name>
<evidence type="ECO:0000313" key="4">
    <source>
        <dbReference type="Proteomes" id="UP000028721"/>
    </source>
</evidence>
<feature type="transmembrane region" description="Helical" evidence="1">
    <location>
        <begin position="21"/>
        <end position="42"/>
    </location>
</feature>
<keyword evidence="1" id="KW-0812">Transmembrane</keyword>
<proteinExistence type="predicted"/>
<keyword evidence="4" id="KW-1185">Reference proteome</keyword>
<comment type="caution">
    <text evidence="3">The sequence shown here is derived from an EMBL/GenBank/DDBJ whole genome shotgun (WGS) entry which is preliminary data.</text>
</comment>
<feature type="transmembrane region" description="Helical" evidence="1">
    <location>
        <begin position="48"/>
        <end position="66"/>
    </location>
</feature>
<feature type="transmembrane region" description="Helical" evidence="1">
    <location>
        <begin position="149"/>
        <end position="167"/>
    </location>
</feature>
<keyword evidence="1" id="KW-0472">Membrane</keyword>
<dbReference type="PANTHER" id="PTHR37312">
    <property type="entry name" value="MEMBRANE-BOUND ACYLTRANSFERASE YKRP-RELATED"/>
    <property type="match status" value="1"/>
</dbReference>
<gene>
    <name evidence="3" type="ORF">CR62_23940</name>
</gene>
<organism evidence="3 4">
    <name type="scientific">Serratia grimesii</name>
    <dbReference type="NCBI Taxonomy" id="82995"/>
    <lineage>
        <taxon>Bacteria</taxon>
        <taxon>Pseudomonadati</taxon>
        <taxon>Pseudomonadota</taxon>
        <taxon>Gammaproteobacteria</taxon>
        <taxon>Enterobacterales</taxon>
        <taxon>Yersiniaceae</taxon>
        <taxon>Serratia</taxon>
    </lineage>
</organism>
<feature type="transmembrane region" description="Helical" evidence="1">
    <location>
        <begin position="87"/>
        <end position="106"/>
    </location>
</feature>
<feature type="transmembrane region" description="Helical" evidence="1">
    <location>
        <begin position="211"/>
        <end position="228"/>
    </location>
</feature>
<sequence>MLAFRICLGCRLHVEKRDLSFDLLKGTLILLVIIGHVLPGSASSGLRGMIYFFHMPLFLGVTGYFIRRYFLDAGVASILKKYKWRMIIPYLLAFVVYSAYDLYMSVKTDGISVKTLIGLGLYPYYHLWYIPAVIIFVFYTLIIYRNNILLGLFLLLSAALSILWYCYADAIEDKYALLKFIGDKRFYYYYSFFLLGFCISDWNVNINYLSLMPIVVVSGVLNYCVANETLVDAILWYTFNASLLCMLLGICKDLDLKKENLLVKIGQVSLPIYLWHVLPIIILGMALDKNSPAFYVSVVVIISILAFSFIALRGKNRFLDSYFYGERSKWHPEK</sequence>
<keyword evidence="1" id="KW-1133">Transmembrane helix</keyword>
<dbReference type="EMBL" id="JGVP01000009">
    <property type="protein sequence ID" value="KFB88896.1"/>
    <property type="molecule type" value="Genomic_DNA"/>
</dbReference>